<feature type="domain" description="DNA polymerase III beta sliding clamp C-terminal" evidence="12">
    <location>
        <begin position="391"/>
        <end position="493"/>
    </location>
</feature>
<protein>
    <submittedName>
        <fullName evidence="13">DNA polymerase III subunit beta</fullName>
    </submittedName>
</protein>
<keyword evidence="3" id="KW-0963">Cytoplasm</keyword>
<feature type="domain" description="DNA polymerase III beta sliding clamp N-terminal" evidence="10">
    <location>
        <begin position="129"/>
        <end position="256"/>
    </location>
</feature>
<evidence type="ECO:0000259" key="12">
    <source>
        <dbReference type="Pfam" id="PF02768"/>
    </source>
</evidence>
<dbReference type="InterPro" id="IPR022635">
    <property type="entry name" value="DNA_polIII_beta_C"/>
</dbReference>
<evidence type="ECO:0000256" key="7">
    <source>
        <dbReference type="ARBA" id="ARBA00022932"/>
    </source>
</evidence>
<dbReference type="Proteomes" id="UP000190037">
    <property type="component" value="Unassembled WGS sequence"/>
</dbReference>
<evidence type="ECO:0000313" key="13">
    <source>
        <dbReference type="EMBL" id="OPC78914.1"/>
    </source>
</evidence>
<accession>A0A1T3NQ73</accession>
<dbReference type="GO" id="GO:0009360">
    <property type="term" value="C:DNA polymerase III complex"/>
    <property type="evidence" value="ECO:0007669"/>
    <property type="project" value="InterPro"/>
</dbReference>
<dbReference type="STRING" id="159449.B4N89_32870"/>
<dbReference type="GO" id="GO:0008408">
    <property type="term" value="F:3'-5' exonuclease activity"/>
    <property type="evidence" value="ECO:0007669"/>
    <property type="project" value="InterPro"/>
</dbReference>
<evidence type="ECO:0000256" key="9">
    <source>
        <dbReference type="SAM" id="MobiDB-lite"/>
    </source>
</evidence>
<dbReference type="CDD" id="cd00140">
    <property type="entry name" value="beta_clamp"/>
    <property type="match status" value="1"/>
</dbReference>
<dbReference type="EMBL" id="MWQN01000002">
    <property type="protein sequence ID" value="OPC78914.1"/>
    <property type="molecule type" value="Genomic_DNA"/>
</dbReference>
<feature type="region of interest" description="Disordered" evidence="9">
    <location>
        <begin position="486"/>
        <end position="514"/>
    </location>
</feature>
<proteinExistence type="inferred from homology"/>
<dbReference type="Pfam" id="PF02767">
    <property type="entry name" value="DNA_pol3_beta_2"/>
    <property type="match status" value="1"/>
</dbReference>
<evidence type="ECO:0000259" key="10">
    <source>
        <dbReference type="Pfam" id="PF00712"/>
    </source>
</evidence>
<dbReference type="Pfam" id="PF02768">
    <property type="entry name" value="DNA_pol3_beta_3"/>
    <property type="match status" value="1"/>
</dbReference>
<keyword evidence="14" id="KW-1185">Reference proteome</keyword>
<evidence type="ECO:0000256" key="8">
    <source>
        <dbReference type="ARBA" id="ARBA00023125"/>
    </source>
</evidence>
<reference evidence="13 14" key="1">
    <citation type="submission" date="2017-03" db="EMBL/GenBank/DDBJ databases">
        <title>Draft genome sequence of Streptomyces scabrisporus NF3, endophyte isolated from Amphipterygium adstringens.</title>
        <authorList>
            <person name="Vazquez M."/>
            <person name="Ceapa C.D."/>
            <person name="Rodriguez Luna D."/>
            <person name="Sanchez Esquivel S."/>
        </authorList>
    </citation>
    <scope>NUCLEOTIDE SEQUENCE [LARGE SCALE GENOMIC DNA]</scope>
    <source>
        <strain evidence="13 14">NF3</strain>
    </source>
</reference>
<keyword evidence="5" id="KW-0548">Nucleotidyltransferase</keyword>
<dbReference type="Pfam" id="PF00712">
    <property type="entry name" value="DNA_pol3_beta"/>
    <property type="match status" value="1"/>
</dbReference>
<dbReference type="GO" id="GO:0003887">
    <property type="term" value="F:DNA-directed DNA polymerase activity"/>
    <property type="evidence" value="ECO:0007669"/>
    <property type="project" value="UniProtKB-KW"/>
</dbReference>
<comment type="caution">
    <text evidence="13">The sequence shown here is derived from an EMBL/GenBank/DDBJ whole genome shotgun (WGS) entry which is preliminary data.</text>
</comment>
<evidence type="ECO:0000256" key="2">
    <source>
        <dbReference type="ARBA" id="ARBA00010752"/>
    </source>
</evidence>
<dbReference type="NCBIfam" id="TIGR00663">
    <property type="entry name" value="dnan"/>
    <property type="match status" value="1"/>
</dbReference>
<comment type="subcellular location">
    <subcellularLocation>
        <location evidence="1">Cytoplasm</location>
    </subcellularLocation>
</comment>
<evidence type="ECO:0000256" key="6">
    <source>
        <dbReference type="ARBA" id="ARBA00022705"/>
    </source>
</evidence>
<dbReference type="GO" id="GO:0006271">
    <property type="term" value="P:DNA strand elongation involved in DNA replication"/>
    <property type="evidence" value="ECO:0007669"/>
    <property type="project" value="TreeGrafter"/>
</dbReference>
<keyword evidence="4" id="KW-0808">Transferase</keyword>
<comment type="similarity">
    <text evidence="2">Belongs to the beta sliding clamp family.</text>
</comment>
<evidence type="ECO:0000259" key="11">
    <source>
        <dbReference type="Pfam" id="PF02767"/>
    </source>
</evidence>
<dbReference type="PANTHER" id="PTHR30478:SF0">
    <property type="entry name" value="BETA SLIDING CLAMP"/>
    <property type="match status" value="1"/>
</dbReference>
<dbReference type="InterPro" id="IPR022637">
    <property type="entry name" value="DNA_polIII_beta_cen"/>
</dbReference>
<dbReference type="InterPro" id="IPR001001">
    <property type="entry name" value="DNA_polIII_beta"/>
</dbReference>
<dbReference type="GO" id="GO:0005737">
    <property type="term" value="C:cytoplasm"/>
    <property type="evidence" value="ECO:0007669"/>
    <property type="project" value="UniProtKB-SubCell"/>
</dbReference>
<gene>
    <name evidence="13" type="ORF">B4N89_32870</name>
</gene>
<organism evidence="13 14">
    <name type="scientific">Embleya scabrispora</name>
    <dbReference type="NCBI Taxonomy" id="159449"/>
    <lineage>
        <taxon>Bacteria</taxon>
        <taxon>Bacillati</taxon>
        <taxon>Actinomycetota</taxon>
        <taxon>Actinomycetes</taxon>
        <taxon>Kitasatosporales</taxon>
        <taxon>Streptomycetaceae</taxon>
        <taxon>Embleya</taxon>
    </lineage>
</organism>
<keyword evidence="6" id="KW-0235">DNA replication</keyword>
<evidence type="ECO:0000313" key="14">
    <source>
        <dbReference type="Proteomes" id="UP000190037"/>
    </source>
</evidence>
<name>A0A1T3NQ73_9ACTN</name>
<dbReference type="GO" id="GO:0003677">
    <property type="term" value="F:DNA binding"/>
    <property type="evidence" value="ECO:0007669"/>
    <property type="project" value="UniProtKB-KW"/>
</dbReference>
<dbReference type="AlphaFoldDB" id="A0A1T3NQ73"/>
<feature type="domain" description="DNA polymerase III beta sliding clamp central" evidence="11">
    <location>
        <begin position="270"/>
        <end position="385"/>
    </location>
</feature>
<evidence type="ECO:0000256" key="5">
    <source>
        <dbReference type="ARBA" id="ARBA00022695"/>
    </source>
</evidence>
<evidence type="ECO:0000256" key="4">
    <source>
        <dbReference type="ARBA" id="ARBA00022679"/>
    </source>
</evidence>
<keyword evidence="8" id="KW-0238">DNA-binding</keyword>
<sequence length="527" mass="56724">MPPTASWFAGRESITRCLASRVPTAPGAFRMVPTSANGRPASAMYQRGPDGVHHEHALTIPTTSDAGITRICAFREPGLFELLSCCPASVGRARCPSATVVSPFLKSNKYSITPRPSSSSSSRKGPVVKVRITRDRLVEGIAWAVRALPARPVVPALAAFRLEADGATLTISAYNYEVSTGIEVPAEVTRPGRILVPGRLLAEIARSLPREHPVDLTVDARRVTRSSSPSPASRARLTCAGAYFALPLTALTDYPATPLLPETVGMVGASAFAEAVAQVTIAASRDESVPVLTAVRLHLTHDSLVLAATDRYRLAIRRMPWLPITEDPARTALIPARVLAELTRNPDAGADLRLALGPEAGRRGLLGLVSAGRQATTRLLDYEFPRYDWLFDNETTAVATIDTAALIEAVRRVSLVVTRNAPIRLTFEHDALRVEAGTTDEAEAGATVPLHLTGEPTRSAFNPTHLLDGLTALRTPTAQMLFSTPTKPTVLTEGPPTTPNPQKTPTQNTTNKHTQDYRYLLMPMRTT</sequence>
<dbReference type="Gene3D" id="3.10.150.10">
    <property type="entry name" value="DNA Polymerase III, subunit A, domain 2"/>
    <property type="match status" value="3"/>
</dbReference>
<dbReference type="SUPFAM" id="SSF55979">
    <property type="entry name" value="DNA clamp"/>
    <property type="match status" value="3"/>
</dbReference>
<dbReference type="SMART" id="SM00480">
    <property type="entry name" value="POL3Bc"/>
    <property type="match status" value="1"/>
</dbReference>
<dbReference type="InterPro" id="IPR022634">
    <property type="entry name" value="DNA_polIII_beta_N"/>
</dbReference>
<evidence type="ECO:0000256" key="1">
    <source>
        <dbReference type="ARBA" id="ARBA00004496"/>
    </source>
</evidence>
<dbReference type="PANTHER" id="PTHR30478">
    <property type="entry name" value="DNA POLYMERASE III SUBUNIT BETA"/>
    <property type="match status" value="1"/>
</dbReference>
<evidence type="ECO:0000256" key="3">
    <source>
        <dbReference type="ARBA" id="ARBA00022490"/>
    </source>
</evidence>
<keyword evidence="7" id="KW-0239">DNA-directed DNA polymerase</keyword>
<feature type="compositionally biased region" description="Low complexity" evidence="9">
    <location>
        <begin position="500"/>
        <end position="512"/>
    </location>
</feature>
<dbReference type="InterPro" id="IPR046938">
    <property type="entry name" value="DNA_clamp_sf"/>
</dbReference>